<reference evidence="3" key="1">
    <citation type="submission" date="2016-10" db="EMBL/GenBank/DDBJ databases">
        <authorList>
            <person name="Varghese N."/>
            <person name="Submissions S."/>
        </authorList>
    </citation>
    <scope>NUCLEOTIDE SEQUENCE [LARGE SCALE GENOMIC DNA]</scope>
    <source>
        <strain evidence="3">CGMCC 1.9127</strain>
    </source>
</reference>
<dbReference type="SUPFAM" id="SSF53474">
    <property type="entry name" value="alpha/beta-Hydrolases"/>
    <property type="match status" value="1"/>
</dbReference>
<dbReference type="STRING" id="641665.GCA_002104455_02301"/>
<dbReference type="Pfam" id="PF12146">
    <property type="entry name" value="Hydrolase_4"/>
    <property type="match status" value="1"/>
</dbReference>
<gene>
    <name evidence="2" type="ORF">SAMN05216262_12320</name>
</gene>
<dbReference type="Gene3D" id="3.40.50.1820">
    <property type="entry name" value="alpha/beta hydrolase"/>
    <property type="match status" value="1"/>
</dbReference>
<feature type="domain" description="Serine aminopeptidase S33" evidence="1">
    <location>
        <begin position="54"/>
        <end position="318"/>
    </location>
</feature>
<evidence type="ECO:0000259" key="1">
    <source>
        <dbReference type="Pfam" id="PF12146"/>
    </source>
</evidence>
<dbReference type="InterPro" id="IPR051044">
    <property type="entry name" value="MAG_DAG_Lipase"/>
</dbReference>
<dbReference type="PANTHER" id="PTHR11614">
    <property type="entry name" value="PHOSPHOLIPASE-RELATED"/>
    <property type="match status" value="1"/>
</dbReference>
<evidence type="ECO:0000313" key="3">
    <source>
        <dbReference type="Proteomes" id="UP000199297"/>
    </source>
</evidence>
<proteinExistence type="predicted"/>
<organism evidence="2 3">
    <name type="scientific">Colwellia chukchiensis</name>
    <dbReference type="NCBI Taxonomy" id="641665"/>
    <lineage>
        <taxon>Bacteria</taxon>
        <taxon>Pseudomonadati</taxon>
        <taxon>Pseudomonadota</taxon>
        <taxon>Gammaproteobacteria</taxon>
        <taxon>Alteromonadales</taxon>
        <taxon>Colwelliaceae</taxon>
        <taxon>Colwellia</taxon>
    </lineage>
</organism>
<accession>A0A1H7T7Q9</accession>
<dbReference type="EMBL" id="FOBI01000023">
    <property type="protein sequence ID" value="SEL80559.1"/>
    <property type="molecule type" value="Genomic_DNA"/>
</dbReference>
<dbReference type="InterPro" id="IPR022742">
    <property type="entry name" value="Hydrolase_4"/>
</dbReference>
<dbReference type="AlphaFoldDB" id="A0A1H7T7Q9"/>
<dbReference type="InterPro" id="IPR029058">
    <property type="entry name" value="AB_hydrolase_fold"/>
</dbReference>
<sequence length="336" mass="37977">MTYASNDVSKYTLTQEKVDAIKQFWPSVQQDSFQTADGVTIAYAANFSRADQPYIVIVPGRSESYLKYQELIYDLDQQGYDSVVIDHRGQGLSTRLTRNRLQGYVAQFDHYAQDLQQLLAQVLPAKYPAHHQQSFMLAHSMGGAIALRYLQLYPNQVKAVSLTSPMIAIKSAGLPIAVAKFFVKMGNQLNQWLSDTPWYFIGQSDNNSTSFADNRLMHSAERYQRFQNLYQQQPELKLGGVTFHWLAQAIDTNDKLFMALDKLSMPIQVLQAGDEVIVDNAAQDAFCQQLHAMYPHSCPDGKAITLAGAYHELLFEADQYRDITLAASLAWFAQHQ</sequence>
<protein>
    <submittedName>
        <fullName evidence="2">Lysophospholipase</fullName>
    </submittedName>
</protein>
<dbReference type="Proteomes" id="UP000199297">
    <property type="component" value="Unassembled WGS sequence"/>
</dbReference>
<evidence type="ECO:0000313" key="2">
    <source>
        <dbReference type="EMBL" id="SEL80559.1"/>
    </source>
</evidence>
<keyword evidence="3" id="KW-1185">Reference proteome</keyword>
<name>A0A1H7T7Q9_9GAMM</name>